<comment type="caution">
    <text evidence="2">The sequence shown here is derived from an EMBL/GenBank/DDBJ whole genome shotgun (WGS) entry which is preliminary data.</text>
</comment>
<proteinExistence type="predicted"/>
<name>A0A6A4CNI4_9STRA</name>
<evidence type="ECO:0000313" key="2">
    <source>
        <dbReference type="EMBL" id="KAE9294406.1"/>
    </source>
</evidence>
<feature type="region of interest" description="Disordered" evidence="1">
    <location>
        <begin position="16"/>
        <end position="35"/>
    </location>
</feature>
<dbReference type="PANTHER" id="PTHR33324:SF2">
    <property type="entry name" value="MYB_SANT-LIKE DNA-BINDING DOMAIN-CONTAINING PROTEIN"/>
    <property type="match status" value="1"/>
</dbReference>
<accession>A0A6A4CNI4</accession>
<gene>
    <name evidence="2" type="ORF">PR003_g24266</name>
</gene>
<organism evidence="2 3">
    <name type="scientific">Phytophthora rubi</name>
    <dbReference type="NCBI Taxonomy" id="129364"/>
    <lineage>
        <taxon>Eukaryota</taxon>
        <taxon>Sar</taxon>
        <taxon>Stramenopiles</taxon>
        <taxon>Oomycota</taxon>
        <taxon>Peronosporomycetes</taxon>
        <taxon>Peronosporales</taxon>
        <taxon>Peronosporaceae</taxon>
        <taxon>Phytophthora</taxon>
    </lineage>
</organism>
<dbReference type="EMBL" id="QXFT01002695">
    <property type="protein sequence ID" value="KAE9294406.1"/>
    <property type="molecule type" value="Genomic_DNA"/>
</dbReference>
<sequence>MARSSASASPANCLLKLSSPASTPAAPRGSAGARRQRVLWCSDSANTWRQDVHRHRAVAPENYARWWDGKSHTGETRVAQCSEIKNAMRRHGIHHRANANIRTQISELEWSFDDKGIRTQRGCGRS</sequence>
<dbReference type="Proteomes" id="UP000434957">
    <property type="component" value="Unassembled WGS sequence"/>
</dbReference>
<dbReference type="PANTHER" id="PTHR33324">
    <property type="entry name" value="EXPRESSED PROTEIN"/>
    <property type="match status" value="1"/>
</dbReference>
<evidence type="ECO:0000256" key="1">
    <source>
        <dbReference type="SAM" id="MobiDB-lite"/>
    </source>
</evidence>
<keyword evidence="3" id="KW-1185">Reference proteome</keyword>
<protein>
    <submittedName>
        <fullName evidence="2">Uncharacterized protein</fullName>
    </submittedName>
</protein>
<evidence type="ECO:0000313" key="3">
    <source>
        <dbReference type="Proteomes" id="UP000434957"/>
    </source>
</evidence>
<dbReference type="AlphaFoldDB" id="A0A6A4CNI4"/>
<reference evidence="2 3" key="1">
    <citation type="submission" date="2018-08" db="EMBL/GenBank/DDBJ databases">
        <title>Genomic investigation of the strawberry pathogen Phytophthora fragariae indicates pathogenicity is determined by transcriptional variation in three key races.</title>
        <authorList>
            <person name="Adams T.M."/>
            <person name="Armitage A.D."/>
            <person name="Sobczyk M.K."/>
            <person name="Bates H.J."/>
            <person name="Dunwell J.M."/>
            <person name="Nellist C.F."/>
            <person name="Harrison R.J."/>
        </authorList>
    </citation>
    <scope>NUCLEOTIDE SEQUENCE [LARGE SCALE GENOMIC DNA]</scope>
    <source>
        <strain evidence="2 3">SCRP333</strain>
    </source>
</reference>
<feature type="compositionally biased region" description="Low complexity" evidence="1">
    <location>
        <begin position="18"/>
        <end position="33"/>
    </location>
</feature>